<dbReference type="eggNOG" id="COG0827">
    <property type="taxonomic scope" value="Bacteria"/>
</dbReference>
<keyword evidence="4" id="KW-1185">Reference proteome</keyword>
<sequence>MVLLQEALSTSYLDALIESTDNIVTGEIQVEGGKPDRQIVDKLTDIYGDLNLKDIDSETVRNVIQLCMLKAEKQDAIQPNHQMTPDTIGLLMANLLQKIGVKNEPYSIFDLGVGSGNLLTTVINYLNKTTGKSAKGYGIDNDDSMLAIASNSVALQRLDVDLYHQDAIDSLDLPQCDFVVSDLPVGYYPIDSNTTNYETRAEKGHSYVHHLMIEQAMNYLKPAGFGVFLVPSDLFKTEESKQFIEWIQRQAHLQGFINLPSELFKTKQAQKSILVLQRRGSGSHQAAKVLLGQFPSFSNQKEFAGFMAEIDNWVKTNLDV</sequence>
<dbReference type="PATRIC" id="fig|1423807.3.peg.1937"/>
<protein>
    <submittedName>
        <fullName evidence="3">Adenine-specific DNA methylase-like protein</fullName>
    </submittedName>
</protein>
<evidence type="ECO:0000259" key="1">
    <source>
        <dbReference type="Pfam" id="PF02384"/>
    </source>
</evidence>
<keyword evidence="3" id="KW-0808">Transferase</keyword>
<evidence type="ECO:0000259" key="2">
    <source>
        <dbReference type="Pfam" id="PF21106"/>
    </source>
</evidence>
<dbReference type="PANTHER" id="PTHR41313">
    <property type="entry name" value="ADENINE-SPECIFIC METHYLTRANSFERASE"/>
    <property type="match status" value="1"/>
</dbReference>
<dbReference type="InterPro" id="IPR048375">
    <property type="entry name" value="YtxK-like_N"/>
</dbReference>
<dbReference type="EMBL" id="AZGF01000048">
    <property type="protein sequence ID" value="KRM09264.1"/>
    <property type="molecule type" value="Genomic_DNA"/>
</dbReference>
<evidence type="ECO:0000313" key="3">
    <source>
        <dbReference type="EMBL" id="KRM09264.1"/>
    </source>
</evidence>
<feature type="domain" description="DNA methylase adenine-specific" evidence="1">
    <location>
        <begin position="83"/>
        <end position="288"/>
    </location>
</feature>
<dbReference type="GO" id="GO:0008170">
    <property type="term" value="F:N-methyltransferase activity"/>
    <property type="evidence" value="ECO:0007669"/>
    <property type="project" value="InterPro"/>
</dbReference>
<dbReference type="STRING" id="1423807.FD16_GL001888"/>
<dbReference type="InterPro" id="IPR052933">
    <property type="entry name" value="DNA_Protect_Modify"/>
</dbReference>
<accession>A0A0R1VU20</accession>
<dbReference type="Pfam" id="PF21106">
    <property type="entry name" value="YtxK_like"/>
    <property type="match status" value="1"/>
</dbReference>
<dbReference type="CDD" id="cd02440">
    <property type="entry name" value="AdoMet_MTases"/>
    <property type="match status" value="1"/>
</dbReference>
<keyword evidence="3" id="KW-0489">Methyltransferase</keyword>
<dbReference type="PIRSF" id="PIRSF026567">
    <property type="entry name" value="Adenine_mtase_bact_prd"/>
    <property type="match status" value="1"/>
</dbReference>
<dbReference type="Proteomes" id="UP000051820">
    <property type="component" value="Unassembled WGS sequence"/>
</dbReference>
<dbReference type="GO" id="GO:0032259">
    <property type="term" value="P:methylation"/>
    <property type="evidence" value="ECO:0007669"/>
    <property type="project" value="UniProtKB-KW"/>
</dbReference>
<dbReference type="PANTHER" id="PTHR41313:SF1">
    <property type="entry name" value="DNA METHYLASE ADENINE-SPECIFIC DOMAIN-CONTAINING PROTEIN"/>
    <property type="match status" value="1"/>
</dbReference>
<dbReference type="Gene3D" id="1.10.150.470">
    <property type="match status" value="1"/>
</dbReference>
<organism evidence="3 4">
    <name type="scientific">Paucilactobacillus suebicus DSM 5007 = KCTC 3549</name>
    <dbReference type="NCBI Taxonomy" id="1423807"/>
    <lineage>
        <taxon>Bacteria</taxon>
        <taxon>Bacillati</taxon>
        <taxon>Bacillota</taxon>
        <taxon>Bacilli</taxon>
        <taxon>Lactobacillales</taxon>
        <taxon>Lactobacillaceae</taxon>
        <taxon>Paucilactobacillus</taxon>
    </lineage>
</organism>
<comment type="caution">
    <text evidence="3">The sequence shown here is derived from an EMBL/GenBank/DDBJ whole genome shotgun (WGS) entry which is preliminary data.</text>
</comment>
<dbReference type="Pfam" id="PF02384">
    <property type="entry name" value="N6_Mtase"/>
    <property type="match status" value="1"/>
</dbReference>
<dbReference type="SUPFAM" id="SSF53335">
    <property type="entry name" value="S-adenosyl-L-methionine-dependent methyltransferases"/>
    <property type="match status" value="1"/>
</dbReference>
<dbReference type="GO" id="GO:0003677">
    <property type="term" value="F:DNA binding"/>
    <property type="evidence" value="ECO:0007669"/>
    <property type="project" value="InterPro"/>
</dbReference>
<dbReference type="InterPro" id="IPR003356">
    <property type="entry name" value="DNA_methylase_A-5"/>
</dbReference>
<name>A0A0R1VU20_9LACO</name>
<gene>
    <name evidence="3" type="ORF">FD16_GL001888</name>
</gene>
<dbReference type="AlphaFoldDB" id="A0A0R1VU20"/>
<evidence type="ECO:0000313" key="4">
    <source>
        <dbReference type="Proteomes" id="UP000051820"/>
    </source>
</evidence>
<dbReference type="InterPro" id="IPR029063">
    <property type="entry name" value="SAM-dependent_MTases_sf"/>
</dbReference>
<reference evidence="3 4" key="1">
    <citation type="journal article" date="2015" name="Genome Announc.">
        <title>Expanding the biotechnology potential of lactobacilli through comparative genomics of 213 strains and associated genera.</title>
        <authorList>
            <person name="Sun Z."/>
            <person name="Harris H.M."/>
            <person name="McCann A."/>
            <person name="Guo C."/>
            <person name="Argimon S."/>
            <person name="Zhang W."/>
            <person name="Yang X."/>
            <person name="Jeffery I.B."/>
            <person name="Cooney J.C."/>
            <person name="Kagawa T.F."/>
            <person name="Liu W."/>
            <person name="Song Y."/>
            <person name="Salvetti E."/>
            <person name="Wrobel A."/>
            <person name="Rasinkangas P."/>
            <person name="Parkhill J."/>
            <person name="Rea M.C."/>
            <person name="O'Sullivan O."/>
            <person name="Ritari J."/>
            <person name="Douillard F.P."/>
            <person name="Paul Ross R."/>
            <person name="Yang R."/>
            <person name="Briner A.E."/>
            <person name="Felis G.E."/>
            <person name="de Vos W.M."/>
            <person name="Barrangou R."/>
            <person name="Klaenhammer T.R."/>
            <person name="Caufield P.W."/>
            <person name="Cui Y."/>
            <person name="Zhang H."/>
            <person name="O'Toole P.W."/>
        </authorList>
    </citation>
    <scope>NUCLEOTIDE SEQUENCE [LARGE SCALE GENOMIC DNA]</scope>
    <source>
        <strain evidence="3 4">DSM 5007</strain>
    </source>
</reference>
<feature type="domain" description="YtxK-like N-terminal helical" evidence="2">
    <location>
        <begin position="3"/>
        <end position="70"/>
    </location>
</feature>
<proteinExistence type="predicted"/>
<dbReference type="Gene3D" id="3.40.50.150">
    <property type="entry name" value="Vaccinia Virus protein VP39"/>
    <property type="match status" value="1"/>
</dbReference>
<dbReference type="InterPro" id="IPR016843">
    <property type="entry name" value="S-AdoMet-dep_Ade-MeTrfase_prd"/>
</dbReference>